<protein>
    <submittedName>
        <fullName evidence="5">TRAP-type C4-dicarboxylate transport system, substrate-binding protein</fullName>
    </submittedName>
</protein>
<evidence type="ECO:0000313" key="6">
    <source>
        <dbReference type="Proteomes" id="UP000199649"/>
    </source>
</evidence>
<dbReference type="AlphaFoldDB" id="A0A1H1SRJ8"/>
<keyword evidence="3" id="KW-0732">Signal</keyword>
<evidence type="ECO:0000256" key="1">
    <source>
        <dbReference type="ARBA" id="ARBA00009023"/>
    </source>
</evidence>
<dbReference type="InterPro" id="IPR038404">
    <property type="entry name" value="TRAP_DctP_sf"/>
</dbReference>
<dbReference type="Pfam" id="PF03480">
    <property type="entry name" value="DctP"/>
    <property type="match status" value="1"/>
</dbReference>
<dbReference type="PROSITE" id="PS51257">
    <property type="entry name" value="PROKAR_LIPOPROTEIN"/>
    <property type="match status" value="1"/>
</dbReference>
<evidence type="ECO:0000313" key="5">
    <source>
        <dbReference type="EMBL" id="SDS50551.1"/>
    </source>
</evidence>
<dbReference type="EMBL" id="LT629734">
    <property type="protein sequence ID" value="SDS50551.1"/>
    <property type="molecule type" value="Genomic_DNA"/>
</dbReference>
<keyword evidence="6" id="KW-1185">Reference proteome</keyword>
<dbReference type="PANTHER" id="PTHR33376">
    <property type="match status" value="1"/>
</dbReference>
<keyword evidence="2" id="KW-0813">Transport</keyword>
<dbReference type="STRING" id="684552.SAMN04489719_2476"/>
<sequence length="490" mass="50137">MHPSSGRPASVAAGLLAAAALTGCTASEVGIAGFAEPVIHLEMGVADPPGRFSFDAAEEFAARVEAATGGDVDVAVRRFPEDGESPGWNQVLAGAALDGELDLALVHASAWDALGVDTLRVLQVPFLVADEEALDAIATSDLADALLAGIEPTGATPLALVPGGMRHLFGDGSAALRPADLAGASVRAPRSEDVWATIEALGAEPREDGPQPWLDSMFALADAFYDAPTTAGDVATHPLAFALVGNDDALDALSPAHREAIASAARDTAAWAAESRPTDAAEARAMCARNPGARVVLAGAEARAEWRAAVADRVAELRASVDLDRLADRIERLQGGLGVRAEPVAACSGAASAAAEPTTAPTPVASDPGPFPEGHYRREVSAADLEARGVHRSDAAGHAGVWDLLLRDGVFGPPEGSDCPGSTYRVDRDVIVVELGPAGPGCGEAAGRVLFSARWALEDDALVLTDVRSGHGSDLLIQGIFGGGPWTRIG</sequence>
<evidence type="ECO:0000256" key="3">
    <source>
        <dbReference type="ARBA" id="ARBA00022729"/>
    </source>
</evidence>
<feature type="compositionally biased region" description="Low complexity" evidence="4">
    <location>
        <begin position="353"/>
        <end position="366"/>
    </location>
</feature>
<reference evidence="6" key="1">
    <citation type="submission" date="2016-10" db="EMBL/GenBank/DDBJ databases">
        <authorList>
            <person name="Varghese N."/>
            <person name="Submissions S."/>
        </authorList>
    </citation>
    <scope>NUCLEOTIDE SEQUENCE [LARGE SCALE GENOMIC DNA]</scope>
    <source>
        <strain evidence="6">DSM 22965</strain>
    </source>
</reference>
<dbReference type="InterPro" id="IPR018389">
    <property type="entry name" value="DctP_fam"/>
</dbReference>
<dbReference type="Proteomes" id="UP000199649">
    <property type="component" value="Chromosome I"/>
</dbReference>
<feature type="region of interest" description="Disordered" evidence="4">
    <location>
        <begin position="353"/>
        <end position="372"/>
    </location>
</feature>
<dbReference type="GO" id="GO:0055085">
    <property type="term" value="P:transmembrane transport"/>
    <property type="evidence" value="ECO:0007669"/>
    <property type="project" value="InterPro"/>
</dbReference>
<evidence type="ECO:0000256" key="2">
    <source>
        <dbReference type="ARBA" id="ARBA00022448"/>
    </source>
</evidence>
<dbReference type="Gene3D" id="3.40.190.170">
    <property type="entry name" value="Bacterial extracellular solute-binding protein, family 7"/>
    <property type="match status" value="2"/>
</dbReference>
<dbReference type="PANTHER" id="PTHR33376:SF7">
    <property type="entry name" value="C4-DICARBOXYLATE-BINDING PROTEIN DCTB"/>
    <property type="match status" value="1"/>
</dbReference>
<name>A0A1H1SRJ8_9MICO</name>
<organism evidence="5 6">
    <name type="scientific">Agrococcus carbonis</name>
    <dbReference type="NCBI Taxonomy" id="684552"/>
    <lineage>
        <taxon>Bacteria</taxon>
        <taxon>Bacillati</taxon>
        <taxon>Actinomycetota</taxon>
        <taxon>Actinomycetes</taxon>
        <taxon>Micrococcales</taxon>
        <taxon>Microbacteriaceae</taxon>
        <taxon>Agrococcus</taxon>
    </lineage>
</organism>
<accession>A0A1H1SRJ8</accession>
<gene>
    <name evidence="5" type="ORF">SAMN04489719_2476</name>
</gene>
<comment type="similarity">
    <text evidence="1">Belongs to the bacterial solute-binding protein 7 family.</text>
</comment>
<proteinExistence type="inferred from homology"/>
<dbReference type="RefSeq" id="WP_172802024.1">
    <property type="nucleotide sequence ID" value="NZ_LT629734.1"/>
</dbReference>
<evidence type="ECO:0000256" key="4">
    <source>
        <dbReference type="SAM" id="MobiDB-lite"/>
    </source>
</evidence>